<dbReference type="Proteomes" id="UP000887560">
    <property type="component" value="Unplaced"/>
</dbReference>
<keyword evidence="2" id="KW-1185">Reference proteome</keyword>
<feature type="transmembrane region" description="Helical" evidence="1">
    <location>
        <begin position="231"/>
        <end position="252"/>
    </location>
</feature>
<accession>A0A915P896</accession>
<evidence type="ECO:0000256" key="1">
    <source>
        <dbReference type="SAM" id="Phobius"/>
    </source>
</evidence>
<name>A0A915P896_9BILA</name>
<reference evidence="3" key="1">
    <citation type="submission" date="2022-11" db="UniProtKB">
        <authorList>
            <consortium name="WormBaseParasite"/>
        </authorList>
    </citation>
    <scope>IDENTIFICATION</scope>
</reference>
<protein>
    <submittedName>
        <fullName evidence="3">Uncharacterized protein</fullName>
    </submittedName>
</protein>
<organism evidence="2 3">
    <name type="scientific">Meloidogyne floridensis</name>
    <dbReference type="NCBI Taxonomy" id="298350"/>
    <lineage>
        <taxon>Eukaryota</taxon>
        <taxon>Metazoa</taxon>
        <taxon>Ecdysozoa</taxon>
        <taxon>Nematoda</taxon>
        <taxon>Chromadorea</taxon>
        <taxon>Rhabditida</taxon>
        <taxon>Tylenchina</taxon>
        <taxon>Tylenchomorpha</taxon>
        <taxon>Tylenchoidea</taxon>
        <taxon>Meloidogynidae</taxon>
        <taxon>Meloidogyninae</taxon>
        <taxon>Meloidogyne</taxon>
    </lineage>
</organism>
<keyword evidence="1" id="KW-0812">Transmembrane</keyword>
<proteinExistence type="predicted"/>
<keyword evidence="1" id="KW-1133">Transmembrane helix</keyword>
<evidence type="ECO:0000313" key="2">
    <source>
        <dbReference type="Proteomes" id="UP000887560"/>
    </source>
</evidence>
<sequence>MSEETIFKKYTKQGCGKCPRSVKNKIPCRECKTDLCNTEKYFQQVKFCWVRDIAACPLNIWNGFCYYNMRNKRGFDFVENNVLMTEIVKLTTMENDAFSIHYHHQDHCMRNPNYENLAVYSINFYIKAGYFCDGLLICYPGQLDGNFKKRGLVTNNDYRIKNTKKNNVGYMCENKRKEYCNSGKGIDSLCSYNIGAEEQFSIAIGEKEFTTRLIVIENADTPRLKETFEDLFLLFYEIYTLGPVIVIPFIVIPSGIQCMYNFYIRHGTEMSATSAVRF</sequence>
<keyword evidence="1" id="KW-0472">Membrane</keyword>
<dbReference type="AlphaFoldDB" id="A0A915P896"/>
<dbReference type="WBParaSite" id="scf7180000423222.g10459">
    <property type="protein sequence ID" value="scf7180000423222.g10459"/>
    <property type="gene ID" value="scf7180000423222.g10459"/>
</dbReference>
<evidence type="ECO:0000313" key="3">
    <source>
        <dbReference type="WBParaSite" id="scf7180000423222.g10459"/>
    </source>
</evidence>